<dbReference type="InterPro" id="IPR050861">
    <property type="entry name" value="Dihydroxyacetone_Kinase"/>
</dbReference>
<reference evidence="4 5" key="1">
    <citation type="submission" date="2021-02" db="EMBL/GenBank/DDBJ databases">
        <title>Genome Streptomyces sp. RHZ10.</title>
        <authorList>
            <person name="Besaury L."/>
        </authorList>
    </citation>
    <scope>NUCLEOTIDE SEQUENCE [LARGE SCALE GENOMIC DNA]</scope>
    <source>
        <strain evidence="4 5">RHZ10</strain>
    </source>
</reference>
<evidence type="ECO:0000256" key="1">
    <source>
        <dbReference type="ARBA" id="ARBA00022679"/>
    </source>
</evidence>
<dbReference type="NCBIfam" id="TIGR02365">
    <property type="entry name" value="dha_L_ycgS"/>
    <property type="match status" value="1"/>
</dbReference>
<dbReference type="SUPFAM" id="SSF101473">
    <property type="entry name" value="DhaL-like"/>
    <property type="match status" value="1"/>
</dbReference>
<keyword evidence="5" id="KW-1185">Reference proteome</keyword>
<dbReference type="GO" id="GO:0016301">
    <property type="term" value="F:kinase activity"/>
    <property type="evidence" value="ECO:0007669"/>
    <property type="project" value="UniProtKB-KW"/>
</dbReference>
<keyword evidence="2 4" id="KW-0418">Kinase</keyword>
<dbReference type="Proteomes" id="UP000712045">
    <property type="component" value="Unassembled WGS sequence"/>
</dbReference>
<protein>
    <submittedName>
        <fullName evidence="4">Dihydroxyacetone kinase subunit L</fullName>
    </submittedName>
</protein>
<sequence>MWSRGGVPPPPSQVKENRVDRSLALSWLLAFEEAALAEKDHLTTLDSAIGDGDHGVNLHRGLSRVRRWLESGEIPDSPGEVLRESGALIRAHVGGASGVLYGGAFSAMGTALPTAGADAAQFGDALTAGLDAIVRLGAAAPGDKTMVDAFTPALTAFRTVRAGNFGAAASAAASGAAAGAWSTIPMQARKGRASYLGHRSVGHMDPGAASTTLLFRSLARVAVPASARTSR</sequence>
<evidence type="ECO:0000313" key="5">
    <source>
        <dbReference type="Proteomes" id="UP000712045"/>
    </source>
</evidence>
<organism evidence="4 5">
    <name type="scientific">Streptomyces durocortorensis</name>
    <dbReference type="NCBI Taxonomy" id="2811104"/>
    <lineage>
        <taxon>Bacteria</taxon>
        <taxon>Bacillati</taxon>
        <taxon>Actinomycetota</taxon>
        <taxon>Actinomycetes</taxon>
        <taxon>Kitasatosporales</taxon>
        <taxon>Streptomycetaceae</taxon>
        <taxon>Streptomyces</taxon>
    </lineage>
</organism>
<feature type="domain" description="DhaL" evidence="3">
    <location>
        <begin position="22"/>
        <end position="220"/>
    </location>
</feature>
<evidence type="ECO:0000313" key="4">
    <source>
        <dbReference type="EMBL" id="MBM7054159.1"/>
    </source>
</evidence>
<gene>
    <name evidence="4" type="primary">dhaL</name>
    <name evidence="4" type="ORF">JS521_09860</name>
</gene>
<comment type="caution">
    <text evidence="4">The sequence shown here is derived from an EMBL/GenBank/DDBJ whole genome shotgun (WGS) entry which is preliminary data.</text>
</comment>
<dbReference type="InterPro" id="IPR036117">
    <property type="entry name" value="DhaL_dom_sf"/>
</dbReference>
<evidence type="ECO:0000256" key="2">
    <source>
        <dbReference type="ARBA" id="ARBA00022777"/>
    </source>
</evidence>
<dbReference type="RefSeq" id="WP_205082365.1">
    <property type="nucleotide sequence ID" value="NZ_JAFEUF010000034.1"/>
</dbReference>
<dbReference type="Pfam" id="PF02734">
    <property type="entry name" value="Dak2"/>
    <property type="match status" value="1"/>
</dbReference>
<evidence type="ECO:0000259" key="3">
    <source>
        <dbReference type="PROSITE" id="PS51480"/>
    </source>
</evidence>
<dbReference type="EMBL" id="JAFEUF010000034">
    <property type="protein sequence ID" value="MBM7054159.1"/>
    <property type="molecule type" value="Genomic_DNA"/>
</dbReference>
<keyword evidence="1" id="KW-0808">Transferase</keyword>
<proteinExistence type="predicted"/>
<dbReference type="InterPro" id="IPR012737">
    <property type="entry name" value="DhaK_L_YcgS"/>
</dbReference>
<dbReference type="PROSITE" id="PS51480">
    <property type="entry name" value="DHAL"/>
    <property type="match status" value="1"/>
</dbReference>
<dbReference type="PANTHER" id="PTHR28629">
    <property type="entry name" value="TRIOKINASE/FMN CYCLASE"/>
    <property type="match status" value="1"/>
</dbReference>
<dbReference type="PANTHER" id="PTHR28629:SF4">
    <property type="entry name" value="TRIOKINASE_FMN CYCLASE"/>
    <property type="match status" value="1"/>
</dbReference>
<name>A0ABS2HSY1_9ACTN</name>
<dbReference type="InterPro" id="IPR004007">
    <property type="entry name" value="DhaL_dom"/>
</dbReference>
<accession>A0ABS2HSY1</accession>
<dbReference type="SMART" id="SM01120">
    <property type="entry name" value="Dak2"/>
    <property type="match status" value="1"/>
</dbReference>
<dbReference type="Gene3D" id="1.25.40.340">
    <property type="match status" value="1"/>
</dbReference>